<organism evidence="1 2">
    <name type="scientific">Eretmocerus hayati</name>
    <dbReference type="NCBI Taxonomy" id="131215"/>
    <lineage>
        <taxon>Eukaryota</taxon>
        <taxon>Metazoa</taxon>
        <taxon>Ecdysozoa</taxon>
        <taxon>Arthropoda</taxon>
        <taxon>Hexapoda</taxon>
        <taxon>Insecta</taxon>
        <taxon>Pterygota</taxon>
        <taxon>Neoptera</taxon>
        <taxon>Endopterygota</taxon>
        <taxon>Hymenoptera</taxon>
        <taxon>Apocrita</taxon>
        <taxon>Proctotrupomorpha</taxon>
        <taxon>Chalcidoidea</taxon>
        <taxon>Aphelinidae</taxon>
        <taxon>Aphelininae</taxon>
        <taxon>Eretmocerus</taxon>
    </lineage>
</organism>
<reference evidence="1" key="1">
    <citation type="submission" date="2023-04" db="EMBL/GenBank/DDBJ databases">
        <title>A chromosome-level genome assembly of the parasitoid wasp Eretmocerus hayati.</title>
        <authorList>
            <person name="Zhong Y."/>
            <person name="Liu S."/>
            <person name="Liu Y."/>
        </authorList>
    </citation>
    <scope>NUCLEOTIDE SEQUENCE</scope>
    <source>
        <strain evidence="1">ZJU_SS_LIU_2023</strain>
    </source>
</reference>
<dbReference type="EMBL" id="CM056742">
    <property type="protein sequence ID" value="KAJ8680713.1"/>
    <property type="molecule type" value="Genomic_DNA"/>
</dbReference>
<evidence type="ECO:0000313" key="2">
    <source>
        <dbReference type="Proteomes" id="UP001239111"/>
    </source>
</evidence>
<accession>A0ACC2PC91</accession>
<evidence type="ECO:0000313" key="1">
    <source>
        <dbReference type="EMBL" id="KAJ8680713.1"/>
    </source>
</evidence>
<dbReference type="Proteomes" id="UP001239111">
    <property type="component" value="Chromosome 2"/>
</dbReference>
<protein>
    <submittedName>
        <fullName evidence="1">Uncharacterized protein</fullName>
    </submittedName>
</protein>
<comment type="caution">
    <text evidence="1">The sequence shown here is derived from an EMBL/GenBank/DDBJ whole genome shotgun (WGS) entry which is preliminary data.</text>
</comment>
<keyword evidence="2" id="KW-1185">Reference proteome</keyword>
<name>A0ACC2PC91_9HYME</name>
<gene>
    <name evidence="1" type="ORF">QAD02_016500</name>
</gene>
<proteinExistence type="predicted"/>
<sequence>MFLLLTISTVLHTIAGETISPIARDSNINAADPTISSIPDVEITDFPYAVILESNKQVFCAGAILTNQYVITSDVCANRAKTYPNTTIRAGSSFVGLGGTEHTIAEIIIHDDYEKFYPHRSIGLLRVEKTFHWGDNTKRPVSLTYVDELVRNLSLHKVPGWGEVGNSWVSMNRLHTVDVQIYWYGNECEISGYKICARTIDQSMCHGDNGDPLVIDGSLAGVLSISEQPCDGESSKIAFVNLARYNNWIKSHVKSSSSKNGIAITVLLTSILFSCSKLFY</sequence>